<feature type="domain" description="Response regulatory" evidence="3">
    <location>
        <begin position="5"/>
        <end position="121"/>
    </location>
</feature>
<dbReference type="InterPro" id="IPR011006">
    <property type="entry name" value="CheY-like_superfamily"/>
</dbReference>
<organism evidence="5 6">
    <name type="scientific">Ottowia thiooxydans</name>
    <dbReference type="NCBI Taxonomy" id="219182"/>
    <lineage>
        <taxon>Bacteria</taxon>
        <taxon>Pseudomonadati</taxon>
        <taxon>Pseudomonadota</taxon>
        <taxon>Betaproteobacteria</taxon>
        <taxon>Burkholderiales</taxon>
        <taxon>Comamonadaceae</taxon>
        <taxon>Ottowia</taxon>
    </lineage>
</organism>
<keyword evidence="2" id="KW-0597">Phosphoprotein</keyword>
<proteinExistence type="predicted"/>
<accession>A0ABV2Q5R3</accession>
<dbReference type="InterPro" id="IPR007492">
    <property type="entry name" value="LytTR_DNA-bd_dom"/>
</dbReference>
<evidence type="ECO:0000313" key="6">
    <source>
        <dbReference type="Proteomes" id="UP001549320"/>
    </source>
</evidence>
<gene>
    <name evidence="5" type="ORF">ABIE13_001479</name>
</gene>
<dbReference type="RefSeq" id="WP_354442457.1">
    <property type="nucleotide sequence ID" value="NZ_JBEPSH010000003.1"/>
</dbReference>
<dbReference type="PANTHER" id="PTHR48111:SF3">
    <property type="entry name" value="TRANSCRIPTIONAL REGULATORY PROTEIN BTSR"/>
    <property type="match status" value="1"/>
</dbReference>
<dbReference type="Proteomes" id="UP001549320">
    <property type="component" value="Unassembled WGS sequence"/>
</dbReference>
<dbReference type="PROSITE" id="PS50110">
    <property type="entry name" value="RESPONSE_REGULATORY"/>
    <property type="match status" value="1"/>
</dbReference>
<sequence>MTALKVLIVDDEALARARLRTLLGDCRQPDALVTAEAANASQALSWVQRQPFDVALLDIHMPGADGLQLAQALRLLPQPPLVIFVSAHAGYAVNAFDLEAVDYLTKPVRLERLQAALQKVQRMGHPLQAPLVEASPEWLLIAERGRTVRIPLADVLYLKAELKYVTVRTLQASHLFDGSLNQIEERHPGRFLRIHRNSLVARSAIRELIRHQAEEGDEAEGWAVRLFGADEQLMVSRRQVAAVREALGD</sequence>
<dbReference type="Pfam" id="PF00072">
    <property type="entry name" value="Response_reg"/>
    <property type="match status" value="1"/>
</dbReference>
<reference evidence="5 6" key="1">
    <citation type="submission" date="2024-06" db="EMBL/GenBank/DDBJ databases">
        <title>Sorghum-associated microbial communities from plants grown in Nebraska, USA.</title>
        <authorList>
            <person name="Schachtman D."/>
        </authorList>
    </citation>
    <scope>NUCLEOTIDE SEQUENCE [LARGE SCALE GENOMIC DNA]</scope>
    <source>
        <strain evidence="5 6">2709</strain>
    </source>
</reference>
<evidence type="ECO:0000313" key="5">
    <source>
        <dbReference type="EMBL" id="MET4576370.1"/>
    </source>
</evidence>
<keyword evidence="6" id="KW-1185">Reference proteome</keyword>
<dbReference type="Gene3D" id="3.40.50.2300">
    <property type="match status" value="1"/>
</dbReference>
<evidence type="ECO:0000256" key="1">
    <source>
        <dbReference type="ARBA" id="ARBA00023125"/>
    </source>
</evidence>
<protein>
    <submittedName>
        <fullName evidence="5">Two-component system response regulator AlgR</fullName>
    </submittedName>
</protein>
<dbReference type="InterPro" id="IPR001789">
    <property type="entry name" value="Sig_transdc_resp-reg_receiver"/>
</dbReference>
<name>A0ABV2Q5R3_9BURK</name>
<keyword evidence="1" id="KW-0238">DNA-binding</keyword>
<dbReference type="SMART" id="SM00850">
    <property type="entry name" value="LytTR"/>
    <property type="match status" value="1"/>
</dbReference>
<feature type="domain" description="HTH LytTR-type" evidence="4">
    <location>
        <begin position="139"/>
        <end position="249"/>
    </location>
</feature>
<dbReference type="InterPro" id="IPR039420">
    <property type="entry name" value="WalR-like"/>
</dbReference>
<dbReference type="PROSITE" id="PS50930">
    <property type="entry name" value="HTH_LYTTR"/>
    <property type="match status" value="1"/>
</dbReference>
<comment type="caution">
    <text evidence="5">The sequence shown here is derived from an EMBL/GenBank/DDBJ whole genome shotgun (WGS) entry which is preliminary data.</text>
</comment>
<evidence type="ECO:0000259" key="4">
    <source>
        <dbReference type="PROSITE" id="PS50930"/>
    </source>
</evidence>
<dbReference type="Gene3D" id="2.40.50.1020">
    <property type="entry name" value="LytTr DNA-binding domain"/>
    <property type="match status" value="1"/>
</dbReference>
<feature type="modified residue" description="4-aspartylphosphate" evidence="2">
    <location>
        <position position="58"/>
    </location>
</feature>
<dbReference type="SMART" id="SM00448">
    <property type="entry name" value="REC"/>
    <property type="match status" value="1"/>
</dbReference>
<dbReference type="Pfam" id="PF04397">
    <property type="entry name" value="LytTR"/>
    <property type="match status" value="1"/>
</dbReference>
<evidence type="ECO:0000259" key="3">
    <source>
        <dbReference type="PROSITE" id="PS50110"/>
    </source>
</evidence>
<evidence type="ECO:0000256" key="2">
    <source>
        <dbReference type="PROSITE-ProRule" id="PRU00169"/>
    </source>
</evidence>
<dbReference type="PANTHER" id="PTHR48111">
    <property type="entry name" value="REGULATOR OF RPOS"/>
    <property type="match status" value="1"/>
</dbReference>
<dbReference type="EMBL" id="JBEPSH010000003">
    <property type="protein sequence ID" value="MET4576370.1"/>
    <property type="molecule type" value="Genomic_DNA"/>
</dbReference>
<dbReference type="SUPFAM" id="SSF52172">
    <property type="entry name" value="CheY-like"/>
    <property type="match status" value="1"/>
</dbReference>